<feature type="transmembrane region" description="Helical" evidence="1">
    <location>
        <begin position="12"/>
        <end position="32"/>
    </location>
</feature>
<evidence type="ECO:0000313" key="2">
    <source>
        <dbReference type="EMBL" id="CAK9328917.1"/>
    </source>
</evidence>
<evidence type="ECO:0000256" key="1">
    <source>
        <dbReference type="SAM" id="Phobius"/>
    </source>
</evidence>
<keyword evidence="1" id="KW-1133">Transmembrane helix</keyword>
<evidence type="ECO:0008006" key="4">
    <source>
        <dbReference type="Google" id="ProtNLM"/>
    </source>
</evidence>
<proteinExistence type="predicted"/>
<evidence type="ECO:0000313" key="3">
    <source>
        <dbReference type="Proteomes" id="UP001642487"/>
    </source>
</evidence>
<protein>
    <recommendedName>
        <fullName evidence="4">Transmembrane protein</fullName>
    </recommendedName>
</protein>
<organism evidence="2 3">
    <name type="scientific">Citrullus colocynthis</name>
    <name type="common">colocynth</name>
    <dbReference type="NCBI Taxonomy" id="252529"/>
    <lineage>
        <taxon>Eukaryota</taxon>
        <taxon>Viridiplantae</taxon>
        <taxon>Streptophyta</taxon>
        <taxon>Embryophyta</taxon>
        <taxon>Tracheophyta</taxon>
        <taxon>Spermatophyta</taxon>
        <taxon>Magnoliopsida</taxon>
        <taxon>eudicotyledons</taxon>
        <taxon>Gunneridae</taxon>
        <taxon>Pentapetalae</taxon>
        <taxon>rosids</taxon>
        <taxon>fabids</taxon>
        <taxon>Cucurbitales</taxon>
        <taxon>Cucurbitaceae</taxon>
        <taxon>Benincaseae</taxon>
        <taxon>Citrullus</taxon>
    </lineage>
</organism>
<name>A0ABP0ZA15_9ROSI</name>
<keyword evidence="3" id="KW-1185">Reference proteome</keyword>
<keyword evidence="1" id="KW-0472">Membrane</keyword>
<dbReference type="Proteomes" id="UP001642487">
    <property type="component" value="Chromosome 9"/>
</dbReference>
<dbReference type="EMBL" id="OZ021743">
    <property type="protein sequence ID" value="CAK9328917.1"/>
    <property type="molecule type" value="Genomic_DNA"/>
</dbReference>
<reference evidence="2 3" key="1">
    <citation type="submission" date="2024-03" db="EMBL/GenBank/DDBJ databases">
        <authorList>
            <person name="Gkanogiannis A."/>
            <person name="Becerra Lopez-Lavalle L."/>
        </authorList>
    </citation>
    <scope>NUCLEOTIDE SEQUENCE [LARGE SCALE GENOMIC DNA]</scope>
</reference>
<sequence length="100" mass="11163">MPRKEKKRNWKPYIICAVISSLLSLSVVLHLLCGAKNQVEERKKETMERRVSGEKETMEIRVSGGKDRERIVMSEFSKELFVGAGQGSPKSGGGAIMLLL</sequence>
<gene>
    <name evidence="2" type="ORF">CITCOLO1_LOCUS21351</name>
</gene>
<keyword evidence="1" id="KW-0812">Transmembrane</keyword>
<accession>A0ABP0ZA15</accession>